<dbReference type="EMBL" id="JACRWD010000001">
    <property type="protein sequence ID" value="MBC6002723.1"/>
    <property type="molecule type" value="Genomic_DNA"/>
</dbReference>
<protein>
    <submittedName>
        <fullName evidence="1">Uncharacterized protein</fullName>
    </submittedName>
</protein>
<name>A0ABR7K0T8_9FIRM</name>
<dbReference type="Proteomes" id="UP000611796">
    <property type="component" value="Unassembled WGS sequence"/>
</dbReference>
<evidence type="ECO:0000313" key="1">
    <source>
        <dbReference type="EMBL" id="MBC6002723.1"/>
    </source>
</evidence>
<sequence length="56" mass="6658">MENKNKKHNTNSLKYEVYNNLFLNNLDTISGESDNASKNLYLYLNLDKIKKHIKNR</sequence>
<keyword evidence="2" id="KW-1185">Reference proteome</keyword>
<comment type="caution">
    <text evidence="1">The sequence shown here is derived from an EMBL/GenBank/DDBJ whole genome shotgun (WGS) entry which is preliminary data.</text>
</comment>
<gene>
    <name evidence="1" type="ORF">H8891_02835</name>
</gene>
<evidence type="ECO:0000313" key="2">
    <source>
        <dbReference type="Proteomes" id="UP000611796"/>
    </source>
</evidence>
<reference evidence="1 2" key="1">
    <citation type="submission" date="2020-08" db="EMBL/GenBank/DDBJ databases">
        <authorList>
            <person name="Liu C."/>
            <person name="Sun Q."/>
        </authorList>
    </citation>
    <scope>NUCLEOTIDE SEQUENCE [LARGE SCALE GENOMIC DNA]</scope>
    <source>
        <strain evidence="1 2">NSJ-45</strain>
    </source>
</reference>
<dbReference type="RefSeq" id="WP_187005108.1">
    <property type="nucleotide sequence ID" value="NZ_JACRWD010000001.1"/>
</dbReference>
<accession>A0ABR7K0T8</accession>
<proteinExistence type="predicted"/>
<organism evidence="1 2">
    <name type="scientific">Paeniclostridium hominis</name>
    <dbReference type="NCBI Taxonomy" id="2764329"/>
    <lineage>
        <taxon>Bacteria</taxon>
        <taxon>Bacillati</taxon>
        <taxon>Bacillota</taxon>
        <taxon>Clostridia</taxon>
        <taxon>Peptostreptococcales</taxon>
        <taxon>Peptostreptococcaceae</taxon>
        <taxon>Paeniclostridium</taxon>
    </lineage>
</organism>